<protein>
    <recommendedName>
        <fullName evidence="3">CopG family transcriptional regulator</fullName>
    </recommendedName>
</protein>
<dbReference type="Pfam" id="PF12441">
    <property type="entry name" value="CopG_antitoxin"/>
    <property type="match status" value="1"/>
</dbReference>
<gene>
    <name evidence="1" type="ORF">A2982_02510</name>
</gene>
<accession>A0A1F4V4G1</accession>
<dbReference type="STRING" id="1802624.A2982_02510"/>
<evidence type="ECO:0008006" key="3">
    <source>
        <dbReference type="Google" id="ProtNLM"/>
    </source>
</evidence>
<reference evidence="1 2" key="1">
    <citation type="journal article" date="2016" name="Nat. Commun.">
        <title>Thousands of microbial genomes shed light on interconnected biogeochemical processes in an aquifer system.</title>
        <authorList>
            <person name="Anantharaman K."/>
            <person name="Brown C.T."/>
            <person name="Hug L.A."/>
            <person name="Sharon I."/>
            <person name="Castelle C.J."/>
            <person name="Probst A.J."/>
            <person name="Thomas B.C."/>
            <person name="Singh A."/>
            <person name="Wilkins M.J."/>
            <person name="Karaoz U."/>
            <person name="Brodie E.L."/>
            <person name="Williams K.H."/>
            <person name="Hubbard S.S."/>
            <person name="Banfield J.F."/>
        </authorList>
    </citation>
    <scope>NUCLEOTIDE SEQUENCE [LARGE SCALE GENOMIC DNA]</scope>
</reference>
<evidence type="ECO:0000313" key="1">
    <source>
        <dbReference type="EMBL" id="OGC52068.1"/>
    </source>
</evidence>
<comment type="caution">
    <text evidence="1">The sequence shown here is derived from an EMBL/GenBank/DDBJ whole genome shotgun (WGS) entry which is preliminary data.</text>
</comment>
<dbReference type="AlphaFoldDB" id="A0A1F4V4G1"/>
<dbReference type="InterPro" id="IPR022148">
    <property type="entry name" value="CopG_antitoxin"/>
</dbReference>
<name>A0A1F4V4G1_UNCKA</name>
<sequence>MKKLKLLPKFKNEDEERDFWATHDFIDYFDVDKVIVNPSFPNLKFSTQTVSIRLSQSLLDALKELANKKDVPYQSLMKIYLSEKVEEELQEVK</sequence>
<dbReference type="EMBL" id="MEVH01000006">
    <property type="protein sequence ID" value="OGC52068.1"/>
    <property type="molecule type" value="Genomic_DNA"/>
</dbReference>
<dbReference type="Proteomes" id="UP000178771">
    <property type="component" value="Unassembled WGS sequence"/>
</dbReference>
<proteinExistence type="predicted"/>
<organism evidence="1 2">
    <name type="scientific">candidate division WWE3 bacterium RIFCSPLOWO2_01_FULL_39_13</name>
    <dbReference type="NCBI Taxonomy" id="1802624"/>
    <lineage>
        <taxon>Bacteria</taxon>
        <taxon>Katanobacteria</taxon>
    </lineage>
</organism>
<evidence type="ECO:0000313" key="2">
    <source>
        <dbReference type="Proteomes" id="UP000178771"/>
    </source>
</evidence>